<dbReference type="EMBL" id="JAWWNJ010000084">
    <property type="protein sequence ID" value="KAK7001141.1"/>
    <property type="molecule type" value="Genomic_DNA"/>
</dbReference>
<organism evidence="2 3">
    <name type="scientific">Favolaschia claudopus</name>
    <dbReference type="NCBI Taxonomy" id="2862362"/>
    <lineage>
        <taxon>Eukaryota</taxon>
        <taxon>Fungi</taxon>
        <taxon>Dikarya</taxon>
        <taxon>Basidiomycota</taxon>
        <taxon>Agaricomycotina</taxon>
        <taxon>Agaricomycetes</taxon>
        <taxon>Agaricomycetidae</taxon>
        <taxon>Agaricales</taxon>
        <taxon>Marasmiineae</taxon>
        <taxon>Mycenaceae</taxon>
        <taxon>Favolaschia</taxon>
    </lineage>
</organism>
<evidence type="ECO:0000256" key="1">
    <source>
        <dbReference type="SAM" id="MobiDB-lite"/>
    </source>
</evidence>
<evidence type="ECO:0000313" key="2">
    <source>
        <dbReference type="EMBL" id="KAK7001141.1"/>
    </source>
</evidence>
<accession>A0AAW0A531</accession>
<gene>
    <name evidence="2" type="ORF">R3P38DRAFT_2559317</name>
</gene>
<protein>
    <submittedName>
        <fullName evidence="2">Uncharacterized protein</fullName>
    </submittedName>
</protein>
<dbReference type="Proteomes" id="UP001362999">
    <property type="component" value="Unassembled WGS sequence"/>
</dbReference>
<comment type="caution">
    <text evidence="2">The sequence shown here is derived from an EMBL/GenBank/DDBJ whole genome shotgun (WGS) entry which is preliminary data.</text>
</comment>
<sequence length="158" mass="17477">MPKNSTANKAATGHSKSRKSAAPPPYKIRFANVSNDEAAQGLKRASQRENTTVSARSSASDIQLKELCLTAEQKSAINALIGSGACLDAKFYVNGDQEQQSQYEAAALMASHGLDIDSREDNGNRWSVRWSTSKDGGQTRRVLLQWCVHFVYRRLPWF</sequence>
<feature type="region of interest" description="Disordered" evidence="1">
    <location>
        <begin position="1"/>
        <end position="27"/>
    </location>
</feature>
<dbReference type="AlphaFoldDB" id="A0AAW0A531"/>
<keyword evidence="3" id="KW-1185">Reference proteome</keyword>
<evidence type="ECO:0000313" key="3">
    <source>
        <dbReference type="Proteomes" id="UP001362999"/>
    </source>
</evidence>
<reference evidence="2 3" key="1">
    <citation type="journal article" date="2024" name="J Genomics">
        <title>Draft genome sequencing and assembly of Favolaschia claudopus CIRM-BRFM 2984 isolated from oak limbs.</title>
        <authorList>
            <person name="Navarro D."/>
            <person name="Drula E."/>
            <person name="Chaduli D."/>
            <person name="Cazenave R."/>
            <person name="Ahrendt S."/>
            <person name="Wang J."/>
            <person name="Lipzen A."/>
            <person name="Daum C."/>
            <person name="Barry K."/>
            <person name="Grigoriev I.V."/>
            <person name="Favel A."/>
            <person name="Rosso M.N."/>
            <person name="Martin F."/>
        </authorList>
    </citation>
    <scope>NUCLEOTIDE SEQUENCE [LARGE SCALE GENOMIC DNA]</scope>
    <source>
        <strain evidence="2 3">CIRM-BRFM 2984</strain>
    </source>
</reference>
<name>A0AAW0A531_9AGAR</name>
<proteinExistence type="predicted"/>